<keyword evidence="10 11" id="KW-0460">Magnesium</keyword>
<evidence type="ECO:0000256" key="10">
    <source>
        <dbReference type="ARBA" id="ARBA00022842"/>
    </source>
</evidence>
<dbReference type="GO" id="GO:0004523">
    <property type="term" value="F:RNA-DNA hybrid ribonuclease activity"/>
    <property type="evidence" value="ECO:0007669"/>
    <property type="project" value="UniProtKB-UniRule"/>
</dbReference>
<dbReference type="Gene3D" id="3.30.420.10">
    <property type="entry name" value="Ribonuclease H-like superfamily/Ribonuclease H"/>
    <property type="match status" value="1"/>
</dbReference>
<comment type="similarity">
    <text evidence="3 11">Belongs to the RNase H family.</text>
</comment>
<evidence type="ECO:0000256" key="3">
    <source>
        <dbReference type="ARBA" id="ARBA00005300"/>
    </source>
</evidence>
<evidence type="ECO:0000256" key="6">
    <source>
        <dbReference type="ARBA" id="ARBA00022722"/>
    </source>
</evidence>
<keyword evidence="11" id="KW-0963">Cytoplasm</keyword>
<dbReference type="InterPro" id="IPR017290">
    <property type="entry name" value="RNase_H_bac"/>
</dbReference>
<accession>A0A917DWN0</accession>
<organism evidence="14 15">
    <name type="scientific">Emticicia aquatilis</name>
    <dbReference type="NCBI Taxonomy" id="1537369"/>
    <lineage>
        <taxon>Bacteria</taxon>
        <taxon>Pseudomonadati</taxon>
        <taxon>Bacteroidota</taxon>
        <taxon>Cytophagia</taxon>
        <taxon>Cytophagales</taxon>
        <taxon>Leadbetterellaceae</taxon>
        <taxon>Emticicia</taxon>
    </lineage>
</organism>
<comment type="cofactor">
    <cofactor evidence="12">
        <name>Mn(2+)</name>
        <dbReference type="ChEBI" id="CHEBI:29035"/>
    </cofactor>
    <cofactor evidence="12">
        <name>Mg(2+)</name>
        <dbReference type="ChEBI" id="CHEBI:18420"/>
    </cofactor>
    <text evidence="12">Binds 2 metal ions per subunit. Manganese or magnesium.</text>
</comment>
<dbReference type="AlphaFoldDB" id="A0A917DWN0"/>
<evidence type="ECO:0000256" key="1">
    <source>
        <dbReference type="ARBA" id="ARBA00001946"/>
    </source>
</evidence>
<reference evidence="14" key="2">
    <citation type="submission" date="2020-09" db="EMBL/GenBank/DDBJ databases">
        <authorList>
            <person name="Sun Q."/>
            <person name="Zhou Y."/>
        </authorList>
    </citation>
    <scope>NUCLEOTIDE SEQUENCE</scope>
    <source>
        <strain evidence="14">CGMCC 1.15958</strain>
    </source>
</reference>
<dbReference type="PIRSF" id="PIRSF037839">
    <property type="entry name" value="Ribonuclease_H"/>
    <property type="match status" value="1"/>
</dbReference>
<keyword evidence="15" id="KW-1185">Reference proteome</keyword>
<keyword evidence="12" id="KW-0464">Manganese</keyword>
<dbReference type="EMBL" id="BMKK01000011">
    <property type="protein sequence ID" value="GGD74726.1"/>
    <property type="molecule type" value="Genomic_DNA"/>
</dbReference>
<keyword evidence="8 11" id="KW-0255">Endonuclease</keyword>
<dbReference type="EC" id="3.1.26.4" evidence="4 11"/>
<dbReference type="SUPFAM" id="SSF55658">
    <property type="entry name" value="L9 N-domain-like"/>
    <property type="match status" value="1"/>
</dbReference>
<name>A0A917DWN0_9BACT</name>
<dbReference type="PROSITE" id="PS50879">
    <property type="entry name" value="RNASE_H_1"/>
    <property type="match status" value="1"/>
</dbReference>
<evidence type="ECO:0000256" key="2">
    <source>
        <dbReference type="ARBA" id="ARBA00004065"/>
    </source>
</evidence>
<dbReference type="InterPro" id="IPR012337">
    <property type="entry name" value="RNaseH-like_sf"/>
</dbReference>
<feature type="binding site" evidence="12">
    <location>
        <position position="146"/>
    </location>
    <ligand>
        <name>Mg(2+)</name>
        <dbReference type="ChEBI" id="CHEBI:18420"/>
        <label>2</label>
    </ligand>
</feature>
<evidence type="ECO:0000259" key="13">
    <source>
        <dbReference type="PROSITE" id="PS50879"/>
    </source>
</evidence>
<dbReference type="SUPFAM" id="SSF53098">
    <property type="entry name" value="Ribonuclease H-like"/>
    <property type="match status" value="1"/>
</dbReference>
<comment type="function">
    <text evidence="2 11">Endonuclease that specifically degrades the RNA of RNA-DNA hybrids.</text>
</comment>
<comment type="catalytic activity">
    <reaction evidence="11">
        <text>Endonucleolytic cleavage to 5'-phosphomonoester.</text>
        <dbReference type="EC" id="3.1.26.4"/>
    </reaction>
</comment>
<dbReference type="InterPro" id="IPR011320">
    <property type="entry name" value="RNase_H1_N"/>
</dbReference>
<gene>
    <name evidence="14" type="ORF">GCM10011514_43460</name>
</gene>
<evidence type="ECO:0000256" key="5">
    <source>
        <dbReference type="ARBA" id="ARBA00017721"/>
    </source>
</evidence>
<dbReference type="FunFam" id="3.40.970.10:FF:000002">
    <property type="entry name" value="Ribonuclease H"/>
    <property type="match status" value="1"/>
</dbReference>
<dbReference type="Pfam" id="PF01693">
    <property type="entry name" value="Cauli_VI"/>
    <property type="match status" value="1"/>
</dbReference>
<evidence type="ECO:0000256" key="12">
    <source>
        <dbReference type="PIRSR" id="PIRSR037839-1"/>
    </source>
</evidence>
<comment type="caution">
    <text evidence="14">The sequence shown here is derived from an EMBL/GenBank/DDBJ whole genome shotgun (WGS) entry which is preliminary data.</text>
</comment>
<sequence>MAKKQKFYTVWEGRTKGVYDSWDDCKKQVEGVQGAKYKAFESKSEAEKALGENYWKHTQKAAEAKQTKLPKSAFPPPNLDSVVVDAAWNSVKKDMEYQGFYLKTKERLFHKGPFPQATNNIGEFLAIVHALAHLKKHNSSLPIYSDSRTAISWVKNKRANTKLDESTGNPEIFDLLERAEKWLKENTYPNKVLKWETDYWGENPADFGRK</sequence>
<feature type="binding site" evidence="12">
    <location>
        <position position="123"/>
    </location>
    <ligand>
        <name>Mg(2+)</name>
        <dbReference type="ChEBI" id="CHEBI:18420"/>
        <label>2</label>
    </ligand>
</feature>
<evidence type="ECO:0000256" key="9">
    <source>
        <dbReference type="ARBA" id="ARBA00022801"/>
    </source>
</evidence>
<dbReference type="GO" id="GO:0003676">
    <property type="term" value="F:nucleic acid binding"/>
    <property type="evidence" value="ECO:0007669"/>
    <property type="project" value="UniProtKB-UniRule"/>
</dbReference>
<keyword evidence="7 11" id="KW-0479">Metal-binding</keyword>
<feature type="domain" description="RNase H type-1" evidence="13">
    <location>
        <begin position="76"/>
        <end position="210"/>
    </location>
</feature>
<dbReference type="InterPro" id="IPR002156">
    <property type="entry name" value="RNaseH_domain"/>
</dbReference>
<feature type="binding site" evidence="12">
    <location>
        <position position="85"/>
    </location>
    <ligand>
        <name>Mg(2+)</name>
        <dbReference type="ChEBI" id="CHEBI:18420"/>
        <label>1</label>
    </ligand>
</feature>
<evidence type="ECO:0000256" key="7">
    <source>
        <dbReference type="ARBA" id="ARBA00022723"/>
    </source>
</evidence>
<dbReference type="Proteomes" id="UP000609064">
    <property type="component" value="Unassembled WGS sequence"/>
</dbReference>
<dbReference type="Pfam" id="PF00075">
    <property type="entry name" value="RNase_H"/>
    <property type="match status" value="1"/>
</dbReference>
<reference evidence="14" key="1">
    <citation type="journal article" date="2014" name="Int. J. Syst. Evol. Microbiol.">
        <title>Complete genome sequence of Corynebacterium casei LMG S-19264T (=DSM 44701T), isolated from a smear-ripened cheese.</title>
        <authorList>
            <consortium name="US DOE Joint Genome Institute (JGI-PGF)"/>
            <person name="Walter F."/>
            <person name="Albersmeier A."/>
            <person name="Kalinowski J."/>
            <person name="Ruckert C."/>
        </authorList>
    </citation>
    <scope>NUCLEOTIDE SEQUENCE</scope>
    <source>
        <strain evidence="14">CGMCC 1.15958</strain>
    </source>
</reference>
<dbReference type="Gene3D" id="3.40.970.10">
    <property type="entry name" value="Ribonuclease H1, N-terminal domain"/>
    <property type="match status" value="1"/>
</dbReference>
<evidence type="ECO:0000256" key="11">
    <source>
        <dbReference type="PIRNR" id="PIRNR037839"/>
    </source>
</evidence>
<dbReference type="GO" id="GO:0046872">
    <property type="term" value="F:metal ion binding"/>
    <property type="evidence" value="ECO:0007669"/>
    <property type="project" value="UniProtKB-KW"/>
</dbReference>
<comment type="subcellular location">
    <subcellularLocation>
        <location evidence="11">Cytoplasm</location>
    </subcellularLocation>
</comment>
<evidence type="ECO:0000313" key="14">
    <source>
        <dbReference type="EMBL" id="GGD74726.1"/>
    </source>
</evidence>
<evidence type="ECO:0000313" key="15">
    <source>
        <dbReference type="Proteomes" id="UP000609064"/>
    </source>
</evidence>
<evidence type="ECO:0000256" key="4">
    <source>
        <dbReference type="ARBA" id="ARBA00012180"/>
    </source>
</evidence>
<dbReference type="RefSeq" id="WP_188769360.1">
    <property type="nucleotide sequence ID" value="NZ_BMKK01000011.1"/>
</dbReference>
<protein>
    <recommendedName>
        <fullName evidence="5 11">Ribonuclease H</fullName>
        <ecNumber evidence="4 11">3.1.26.4</ecNumber>
    </recommendedName>
</protein>
<evidence type="ECO:0000256" key="8">
    <source>
        <dbReference type="ARBA" id="ARBA00022759"/>
    </source>
</evidence>
<dbReference type="InterPro" id="IPR009027">
    <property type="entry name" value="Ribosomal_bL9/RNase_H1_N"/>
</dbReference>
<dbReference type="InterPro" id="IPR036397">
    <property type="entry name" value="RNaseH_sf"/>
</dbReference>
<comment type="cofactor">
    <cofactor evidence="1">
        <name>Mg(2+)</name>
        <dbReference type="ChEBI" id="CHEBI:18420"/>
    </cofactor>
</comment>
<feature type="binding site" evidence="12">
    <location>
        <position position="206"/>
    </location>
    <ligand>
        <name>Mg(2+)</name>
        <dbReference type="ChEBI" id="CHEBI:18420"/>
        <label>1</label>
    </ligand>
</feature>
<keyword evidence="9 11" id="KW-0378">Hydrolase</keyword>
<dbReference type="InterPro" id="IPR037056">
    <property type="entry name" value="RNase_H1_N_sf"/>
</dbReference>
<keyword evidence="6 11" id="KW-0540">Nuclease</keyword>
<proteinExistence type="inferred from homology"/>
<dbReference type="GO" id="GO:0005737">
    <property type="term" value="C:cytoplasm"/>
    <property type="evidence" value="ECO:0007669"/>
    <property type="project" value="UniProtKB-SubCell"/>
</dbReference>